<name>A0A674IIR2_9SAUR</name>
<dbReference type="Pfam" id="PF04678">
    <property type="entry name" value="MCU"/>
    <property type="match status" value="1"/>
</dbReference>
<accession>A0A674IIR2</accession>
<evidence type="ECO:0000256" key="11">
    <source>
        <dbReference type="SAM" id="MobiDB-lite"/>
    </source>
</evidence>
<feature type="transmembrane region" description="Helical" evidence="10">
    <location>
        <begin position="225"/>
        <end position="244"/>
    </location>
</feature>
<dbReference type="Ensembl" id="ENSTMTT00000007900.1">
    <property type="protein sequence ID" value="ENSTMTP00000007647.1"/>
    <property type="gene ID" value="ENSTMTG00000005556.1"/>
</dbReference>
<dbReference type="AlphaFoldDB" id="A0A674IIR2"/>
<keyword evidence="9 10" id="KW-0472">Membrane</keyword>
<comment type="similarity">
    <text evidence="2 10">Belongs to the MCU (TC 1.A.77) family.</text>
</comment>
<dbReference type="GO" id="GO:0110099">
    <property type="term" value="P:negative regulation of calcium import into the mitochondrion"/>
    <property type="evidence" value="ECO:0007669"/>
    <property type="project" value="Ensembl"/>
</dbReference>
<evidence type="ECO:0000256" key="7">
    <source>
        <dbReference type="ARBA" id="ARBA00022989"/>
    </source>
</evidence>
<reference evidence="13" key="1">
    <citation type="submission" date="2025-08" db="UniProtKB">
        <authorList>
            <consortium name="Ensembl"/>
        </authorList>
    </citation>
    <scope>IDENTIFICATION</scope>
</reference>
<comment type="subcellular location">
    <subcellularLocation>
        <location evidence="1">Membrane</location>
        <topology evidence="1">Multi-pass membrane protein</topology>
    </subcellularLocation>
    <subcellularLocation>
        <location evidence="10">Mitochondrion inner membrane</location>
        <topology evidence="10">Multi-pass membrane protein</topology>
    </subcellularLocation>
</comment>
<keyword evidence="4 10" id="KW-0109">Calcium transport</keyword>
<dbReference type="GO" id="GO:0019855">
    <property type="term" value="F:calcium channel inhibitor activity"/>
    <property type="evidence" value="ECO:0007669"/>
    <property type="project" value="Ensembl"/>
</dbReference>
<sequence length="341" mass="39447">MLPRTGQLLRGARGRWQQPLAAARSGRSLPAGPLPAPQMLCLKQTGNLKHHKAGCYSTLVPSDEVTVNYRYGLPVVTLMLPSRKERCQFTIKPMLTRVGTFLQDIQKEDKGIERAEVFTTDGSKIPATALMEVLLMNDFKLVINNTTYSVQVPVKEKWSREHAAEAEDIKSLVHRLFIALHLEDHQLRRERELLQKLDHLREQLVPLEQMKAKIATSADAKTNRLLWTGLAVLSTQGGALAWLTWWVYSWDIMEPVTYFITYGSALAFYAYFVLTKQDYVYPDIKDRQFLHYFYRKSRNQHFDVEQYNKLKEALAEVEESLRRLHQPLHLQLPIQEINDKD</sequence>
<dbReference type="RefSeq" id="XP_024072726.1">
    <property type="nucleotide sequence ID" value="XM_024216958.1"/>
</dbReference>
<proteinExistence type="inferred from homology"/>
<dbReference type="GeneTree" id="ENSGT00940000158059"/>
<evidence type="ECO:0000256" key="3">
    <source>
        <dbReference type="ARBA" id="ARBA00022448"/>
    </source>
</evidence>
<dbReference type="InterPro" id="IPR039055">
    <property type="entry name" value="MCU_fam"/>
</dbReference>
<keyword evidence="14" id="KW-1185">Reference proteome</keyword>
<keyword evidence="10" id="KW-0999">Mitochondrion inner membrane</keyword>
<reference evidence="13" key="2">
    <citation type="submission" date="2025-09" db="UniProtKB">
        <authorList>
            <consortium name="Ensembl"/>
        </authorList>
    </citation>
    <scope>IDENTIFICATION</scope>
</reference>
<dbReference type="GO" id="GO:0036444">
    <property type="term" value="P:calcium import into the mitochondrion"/>
    <property type="evidence" value="ECO:0007669"/>
    <property type="project" value="Ensembl"/>
</dbReference>
<keyword evidence="5 10" id="KW-0812">Transmembrane</keyword>
<protein>
    <recommendedName>
        <fullName evidence="10">Calcium uniporter regulatory subunit MCUb</fullName>
    </recommendedName>
</protein>
<dbReference type="GeneID" id="112118583"/>
<evidence type="ECO:0000256" key="10">
    <source>
        <dbReference type="RuleBase" id="RU367035"/>
    </source>
</evidence>
<keyword evidence="8 10" id="KW-0406">Ion transport</keyword>
<evidence type="ECO:0000313" key="14">
    <source>
        <dbReference type="Proteomes" id="UP000472274"/>
    </source>
</evidence>
<feature type="region of interest" description="Disordered" evidence="11">
    <location>
        <begin position="12"/>
        <end position="31"/>
    </location>
</feature>
<evidence type="ECO:0000256" key="4">
    <source>
        <dbReference type="ARBA" id="ARBA00022568"/>
    </source>
</evidence>
<dbReference type="InParanoid" id="A0A674IIR2"/>
<dbReference type="GO" id="GO:1990246">
    <property type="term" value="C:uniplex complex"/>
    <property type="evidence" value="ECO:0007669"/>
    <property type="project" value="Ensembl"/>
</dbReference>
<gene>
    <name evidence="13" type="primary">MCUB</name>
</gene>
<dbReference type="PANTHER" id="PTHR13462">
    <property type="entry name" value="CALCIUM UNIPORTER PROTEIN, MITOCHONDRIAL"/>
    <property type="match status" value="1"/>
</dbReference>
<dbReference type="GO" id="GO:0005829">
    <property type="term" value="C:cytosol"/>
    <property type="evidence" value="ECO:0007669"/>
    <property type="project" value="Ensembl"/>
</dbReference>
<dbReference type="CTD" id="55013"/>
<dbReference type="GO" id="GO:0051560">
    <property type="term" value="P:mitochondrial calcium ion homeostasis"/>
    <property type="evidence" value="ECO:0007669"/>
    <property type="project" value="UniProtKB-UniRule"/>
</dbReference>
<evidence type="ECO:0000256" key="1">
    <source>
        <dbReference type="ARBA" id="ARBA00004141"/>
    </source>
</evidence>
<organism evidence="13 14">
    <name type="scientific">Terrapene triunguis</name>
    <name type="common">Three-toed box turtle</name>
    <dbReference type="NCBI Taxonomy" id="2587831"/>
    <lineage>
        <taxon>Eukaryota</taxon>
        <taxon>Metazoa</taxon>
        <taxon>Chordata</taxon>
        <taxon>Craniata</taxon>
        <taxon>Vertebrata</taxon>
        <taxon>Euteleostomi</taxon>
        <taxon>Archelosauria</taxon>
        <taxon>Testudinata</taxon>
        <taxon>Testudines</taxon>
        <taxon>Cryptodira</taxon>
        <taxon>Durocryptodira</taxon>
        <taxon>Testudinoidea</taxon>
        <taxon>Emydidae</taxon>
        <taxon>Terrapene</taxon>
    </lineage>
</organism>
<evidence type="ECO:0000256" key="8">
    <source>
        <dbReference type="ARBA" id="ARBA00023065"/>
    </source>
</evidence>
<keyword evidence="3 10" id="KW-0813">Transport</keyword>
<dbReference type="PANTHER" id="PTHR13462:SF6">
    <property type="entry name" value="CALCIUM UNIPORTER REGULATORY SUBUNIT MCUB, MITOCHONDRIAL"/>
    <property type="match status" value="1"/>
</dbReference>
<feature type="domain" description="Calcium uniporter protein C-terminal" evidence="12">
    <location>
        <begin position="108"/>
        <end position="310"/>
    </location>
</feature>
<dbReference type="InterPro" id="IPR006769">
    <property type="entry name" value="MCU_C"/>
</dbReference>
<evidence type="ECO:0000256" key="2">
    <source>
        <dbReference type="ARBA" id="ARBA00005653"/>
    </source>
</evidence>
<evidence type="ECO:0000259" key="12">
    <source>
        <dbReference type="Pfam" id="PF04678"/>
    </source>
</evidence>
<dbReference type="Proteomes" id="UP000472274">
    <property type="component" value="Unplaced"/>
</dbReference>
<keyword evidence="7 10" id="KW-1133">Transmembrane helix</keyword>
<evidence type="ECO:0000256" key="9">
    <source>
        <dbReference type="ARBA" id="ARBA00023136"/>
    </source>
</evidence>
<evidence type="ECO:0000256" key="6">
    <source>
        <dbReference type="ARBA" id="ARBA00022837"/>
    </source>
</evidence>
<keyword evidence="6 10" id="KW-0106">Calcium</keyword>
<keyword evidence="10" id="KW-0496">Mitochondrion</keyword>
<evidence type="ECO:0000256" key="5">
    <source>
        <dbReference type="ARBA" id="ARBA00022692"/>
    </source>
</evidence>
<evidence type="ECO:0000313" key="13">
    <source>
        <dbReference type="Ensembl" id="ENSTMTP00000007647.1"/>
    </source>
</evidence>
<feature type="transmembrane region" description="Helical" evidence="10">
    <location>
        <begin position="256"/>
        <end position="274"/>
    </location>
</feature>